<dbReference type="EC" id="1.17.4.1" evidence="2"/>
<dbReference type="GO" id="GO:0071897">
    <property type="term" value="P:DNA biosynthetic process"/>
    <property type="evidence" value="ECO:0007669"/>
    <property type="project" value="UniProtKB-KW"/>
</dbReference>
<organism evidence="7">
    <name type="scientific">marine sediment metagenome</name>
    <dbReference type="NCBI Taxonomy" id="412755"/>
    <lineage>
        <taxon>unclassified sequences</taxon>
        <taxon>metagenomes</taxon>
        <taxon>ecological metagenomes</taxon>
    </lineage>
</organism>
<dbReference type="EMBL" id="LAZR01000386">
    <property type="protein sequence ID" value="KKN71300.1"/>
    <property type="molecule type" value="Genomic_DNA"/>
</dbReference>
<evidence type="ECO:0000256" key="5">
    <source>
        <dbReference type="ARBA" id="ARBA00047754"/>
    </source>
</evidence>
<comment type="similarity">
    <text evidence="1">Belongs to the ribonucleoside diphosphate reductase class-2 family.</text>
</comment>
<evidence type="ECO:0000259" key="6">
    <source>
        <dbReference type="Pfam" id="PF12637"/>
    </source>
</evidence>
<evidence type="ECO:0000256" key="2">
    <source>
        <dbReference type="ARBA" id="ARBA00012274"/>
    </source>
</evidence>
<sequence length="111" mass="12191">MLELPRLMRGETTVERTGHGNAYIVVSFIDKSNYPIKIHCYMGKTSSCDRANSEAISIIVSILLQNKADPSEILAHLVGIECCPVAGGAKSVPDAMGRVLRKYLQPFIDKQ</sequence>
<protein>
    <recommendedName>
        <fullName evidence="2">ribonucleoside-diphosphate reductase</fullName>
        <ecNumber evidence="2">1.17.4.1</ecNumber>
    </recommendedName>
</protein>
<keyword evidence="4" id="KW-0547">Nucleotide-binding</keyword>
<accession>A0A0F9SQK8</accession>
<reference evidence="7" key="1">
    <citation type="journal article" date="2015" name="Nature">
        <title>Complex archaea that bridge the gap between prokaryotes and eukaryotes.</title>
        <authorList>
            <person name="Spang A."/>
            <person name="Saw J.H."/>
            <person name="Jorgensen S.L."/>
            <person name="Zaremba-Niedzwiedzka K."/>
            <person name="Martijn J."/>
            <person name="Lind A.E."/>
            <person name="van Eijk R."/>
            <person name="Schleper C."/>
            <person name="Guy L."/>
            <person name="Ettema T.J."/>
        </authorList>
    </citation>
    <scope>NUCLEOTIDE SEQUENCE</scope>
</reference>
<dbReference type="Pfam" id="PF12637">
    <property type="entry name" value="TSCPD"/>
    <property type="match status" value="1"/>
</dbReference>
<dbReference type="GO" id="GO:0000166">
    <property type="term" value="F:nucleotide binding"/>
    <property type="evidence" value="ECO:0007669"/>
    <property type="project" value="UniProtKB-KW"/>
</dbReference>
<gene>
    <name evidence="7" type="ORF">LCGC14_0422100</name>
</gene>
<proteinExistence type="inferred from homology"/>
<evidence type="ECO:0000313" key="7">
    <source>
        <dbReference type="EMBL" id="KKN71300.1"/>
    </source>
</evidence>
<comment type="catalytic activity">
    <reaction evidence="5">
        <text>a 2'-deoxyribonucleoside 5'-diphosphate + [thioredoxin]-disulfide + H2O = a ribonucleoside 5'-diphosphate + [thioredoxin]-dithiol</text>
        <dbReference type="Rhea" id="RHEA:23252"/>
        <dbReference type="Rhea" id="RHEA-COMP:10698"/>
        <dbReference type="Rhea" id="RHEA-COMP:10700"/>
        <dbReference type="ChEBI" id="CHEBI:15377"/>
        <dbReference type="ChEBI" id="CHEBI:29950"/>
        <dbReference type="ChEBI" id="CHEBI:50058"/>
        <dbReference type="ChEBI" id="CHEBI:57930"/>
        <dbReference type="ChEBI" id="CHEBI:73316"/>
        <dbReference type="EC" id="1.17.4.1"/>
    </reaction>
</comment>
<keyword evidence="3" id="KW-0237">DNA synthesis</keyword>
<dbReference type="InterPro" id="IPR024434">
    <property type="entry name" value="TSCPD_dom"/>
</dbReference>
<dbReference type="GO" id="GO:0004748">
    <property type="term" value="F:ribonucleoside-diphosphate reductase activity, thioredoxin disulfide as acceptor"/>
    <property type="evidence" value="ECO:0007669"/>
    <property type="project" value="UniProtKB-EC"/>
</dbReference>
<feature type="domain" description="TSCPD" evidence="6">
    <location>
        <begin position="10"/>
        <end position="104"/>
    </location>
</feature>
<comment type="caution">
    <text evidence="7">The sequence shown here is derived from an EMBL/GenBank/DDBJ whole genome shotgun (WGS) entry which is preliminary data.</text>
</comment>
<evidence type="ECO:0000256" key="3">
    <source>
        <dbReference type="ARBA" id="ARBA00022634"/>
    </source>
</evidence>
<evidence type="ECO:0000256" key="4">
    <source>
        <dbReference type="ARBA" id="ARBA00022741"/>
    </source>
</evidence>
<dbReference type="AlphaFoldDB" id="A0A0F9SQK8"/>
<name>A0A0F9SQK8_9ZZZZ</name>
<evidence type="ECO:0000256" key="1">
    <source>
        <dbReference type="ARBA" id="ARBA00007405"/>
    </source>
</evidence>